<proteinExistence type="predicted"/>
<protein>
    <submittedName>
        <fullName evidence="2">Uncharacterized protein</fullName>
    </submittedName>
</protein>
<gene>
    <name evidence="2" type="ORF">niasHT_003204</name>
</gene>
<comment type="caution">
    <text evidence="2">The sequence shown here is derived from an EMBL/GenBank/DDBJ whole genome shotgun (WGS) entry which is preliminary data.</text>
</comment>
<dbReference type="Proteomes" id="UP001620626">
    <property type="component" value="Unassembled WGS sequence"/>
</dbReference>
<feature type="compositionally biased region" description="Basic and acidic residues" evidence="1">
    <location>
        <begin position="86"/>
        <end position="119"/>
    </location>
</feature>
<keyword evidence="3" id="KW-1185">Reference proteome</keyword>
<dbReference type="AlphaFoldDB" id="A0ABD2LQE0"/>
<evidence type="ECO:0000313" key="3">
    <source>
        <dbReference type="Proteomes" id="UP001620626"/>
    </source>
</evidence>
<name>A0ABD2LQE0_9BILA</name>
<dbReference type="EMBL" id="JBICBT010000322">
    <property type="protein sequence ID" value="KAL3117456.1"/>
    <property type="molecule type" value="Genomic_DNA"/>
</dbReference>
<accession>A0ABD2LQE0</accession>
<sequence length="138" mass="15338">MSTSGAQISIRCDAQELLMGMLPEGTENNLAYSSDENGMPNSVRTAQRPVVVMVAPEKQKKRRRDKSWERKGRAKAAEAKANLWGDKAKAEVGRTVKRERNEGRRKGTEAEGNADEEKPLLGPGNRQTFGKHSLNLEF</sequence>
<feature type="compositionally biased region" description="Basic and acidic residues" evidence="1">
    <location>
        <begin position="66"/>
        <end position="78"/>
    </location>
</feature>
<evidence type="ECO:0000313" key="2">
    <source>
        <dbReference type="EMBL" id="KAL3117456.1"/>
    </source>
</evidence>
<reference evidence="2 3" key="1">
    <citation type="submission" date="2024-10" db="EMBL/GenBank/DDBJ databases">
        <authorList>
            <person name="Kim D."/>
        </authorList>
    </citation>
    <scope>NUCLEOTIDE SEQUENCE [LARGE SCALE GENOMIC DNA]</scope>
    <source>
        <strain evidence="2">BH-2024</strain>
    </source>
</reference>
<feature type="region of interest" description="Disordered" evidence="1">
    <location>
        <begin position="56"/>
        <end position="138"/>
    </location>
</feature>
<feature type="compositionally biased region" description="Polar residues" evidence="1">
    <location>
        <begin position="28"/>
        <end position="45"/>
    </location>
</feature>
<organism evidence="2 3">
    <name type="scientific">Heterodera trifolii</name>
    <dbReference type="NCBI Taxonomy" id="157864"/>
    <lineage>
        <taxon>Eukaryota</taxon>
        <taxon>Metazoa</taxon>
        <taxon>Ecdysozoa</taxon>
        <taxon>Nematoda</taxon>
        <taxon>Chromadorea</taxon>
        <taxon>Rhabditida</taxon>
        <taxon>Tylenchina</taxon>
        <taxon>Tylenchomorpha</taxon>
        <taxon>Tylenchoidea</taxon>
        <taxon>Heteroderidae</taxon>
        <taxon>Heteroderinae</taxon>
        <taxon>Heterodera</taxon>
    </lineage>
</organism>
<evidence type="ECO:0000256" key="1">
    <source>
        <dbReference type="SAM" id="MobiDB-lite"/>
    </source>
</evidence>
<feature type="region of interest" description="Disordered" evidence="1">
    <location>
        <begin position="28"/>
        <end position="47"/>
    </location>
</feature>